<dbReference type="Proteomes" id="UP000734854">
    <property type="component" value="Unassembled WGS sequence"/>
</dbReference>
<sequence>MDNARKLFNEMPVRNVVSWTSLIADYAKDGRASELMQVDSFLPKHFLPSIIRLCGKLKMLDRLLPKLKAIGHRPDVSYVQSLSSSSIGCTHTVEEQVRVAAEHKLGVANQSITVGFFVNNTSYITQGQFMRIGICDARSELCLVSRLPC</sequence>
<evidence type="ECO:0008006" key="3">
    <source>
        <dbReference type="Google" id="ProtNLM"/>
    </source>
</evidence>
<dbReference type="PANTHER" id="PTHR10799">
    <property type="entry name" value="SNF2/RAD54 HELICASE FAMILY"/>
    <property type="match status" value="1"/>
</dbReference>
<comment type="caution">
    <text evidence="1">The sequence shown here is derived from an EMBL/GenBank/DDBJ whole genome shotgun (WGS) entry which is preliminary data.</text>
</comment>
<reference evidence="1 2" key="1">
    <citation type="submission" date="2020-08" db="EMBL/GenBank/DDBJ databases">
        <title>Plant Genome Project.</title>
        <authorList>
            <person name="Zhang R.-G."/>
        </authorList>
    </citation>
    <scope>NUCLEOTIDE SEQUENCE [LARGE SCALE GENOMIC DNA]</scope>
    <source>
        <tissue evidence="1">Rhizome</tissue>
    </source>
</reference>
<dbReference type="EMBL" id="JACMSC010000007">
    <property type="protein sequence ID" value="KAG6513704.1"/>
    <property type="molecule type" value="Genomic_DNA"/>
</dbReference>
<proteinExistence type="predicted"/>
<name>A0A8J5H1Q5_ZINOF</name>
<evidence type="ECO:0000313" key="1">
    <source>
        <dbReference type="EMBL" id="KAG6513704.1"/>
    </source>
</evidence>
<accession>A0A8J5H1Q5</accession>
<dbReference type="AlphaFoldDB" id="A0A8J5H1Q5"/>
<keyword evidence="2" id="KW-1185">Reference proteome</keyword>
<dbReference type="InterPro" id="IPR011990">
    <property type="entry name" value="TPR-like_helical_dom_sf"/>
</dbReference>
<evidence type="ECO:0000313" key="2">
    <source>
        <dbReference type="Proteomes" id="UP000734854"/>
    </source>
</evidence>
<protein>
    <recommendedName>
        <fullName evidence="3">Pentatricopeptide repeat-containing protein</fullName>
    </recommendedName>
</protein>
<dbReference type="Gene3D" id="1.25.40.10">
    <property type="entry name" value="Tetratricopeptide repeat domain"/>
    <property type="match status" value="1"/>
</dbReference>
<gene>
    <name evidence="1" type="ORF">ZIOFF_024040</name>
</gene>
<organism evidence="1 2">
    <name type="scientific">Zingiber officinale</name>
    <name type="common">Ginger</name>
    <name type="synonym">Amomum zingiber</name>
    <dbReference type="NCBI Taxonomy" id="94328"/>
    <lineage>
        <taxon>Eukaryota</taxon>
        <taxon>Viridiplantae</taxon>
        <taxon>Streptophyta</taxon>
        <taxon>Embryophyta</taxon>
        <taxon>Tracheophyta</taxon>
        <taxon>Spermatophyta</taxon>
        <taxon>Magnoliopsida</taxon>
        <taxon>Liliopsida</taxon>
        <taxon>Zingiberales</taxon>
        <taxon>Zingiberaceae</taxon>
        <taxon>Zingiber</taxon>
    </lineage>
</organism>